<evidence type="ECO:0000256" key="5">
    <source>
        <dbReference type="ARBA" id="ARBA00022833"/>
    </source>
</evidence>
<dbReference type="Pfam" id="PF01411">
    <property type="entry name" value="tRNA-synt_2c"/>
    <property type="match status" value="1"/>
</dbReference>
<reference evidence="8 9" key="1">
    <citation type="journal article" date="2016" name="Int. J. Syst. Evol. Microbiol.">
        <title>Labrenzia salina sp. nov., isolated from the rhizosphere of the halophyte Arthrocnemum macrostachyum.</title>
        <authorList>
            <person name="Camacho M."/>
            <person name="Redondo-Gomez S."/>
            <person name="Rodriguez-Llorente I."/>
            <person name="Rohde M."/>
            <person name="Sproer C."/>
            <person name="Schumann P."/>
            <person name="Klenk H.P."/>
            <person name="Montero-Calasanz M.D.C."/>
        </authorList>
    </citation>
    <scope>NUCLEOTIDE SEQUENCE [LARGE SCALE GENOMIC DNA]</scope>
    <source>
        <strain evidence="8 9">DSM 29163</strain>
    </source>
</reference>
<dbReference type="PANTHER" id="PTHR43462:SF1">
    <property type="entry name" value="ALANYL-TRNA EDITING PROTEIN AARSD1"/>
    <property type="match status" value="1"/>
</dbReference>
<sequence>MTTPLFRDDAYLRTCEAEVVGVNDRGGILLDRTVFYAAGGGQPGDCGYLELEDGSRIQIATAVYDDDKSSIVHVPAEGQSLPAAGTALTAHIDWARRYRLMRMHTALHLLSVALPFPVTGGQIGDPEGRLDFDMGDETIDKEALLEELNGLASGDHEVTMEWITDDELDANPGLVKTMSVQPPRGSGRVRLVRIGGNVDLQPCGGTHVSRTSEIGPLALGKIEKKGKQNRRVRIRLSD</sequence>
<evidence type="ECO:0000313" key="9">
    <source>
        <dbReference type="Proteomes" id="UP001300261"/>
    </source>
</evidence>
<evidence type="ECO:0000256" key="3">
    <source>
        <dbReference type="ARBA" id="ARBA00017959"/>
    </source>
</evidence>
<dbReference type="InterPro" id="IPR018163">
    <property type="entry name" value="Thr/Ala-tRNA-synth_IIc_edit"/>
</dbReference>
<dbReference type="InterPro" id="IPR018164">
    <property type="entry name" value="Ala-tRNA-synth_IIc_N"/>
</dbReference>
<evidence type="ECO:0000259" key="7">
    <source>
        <dbReference type="PROSITE" id="PS50860"/>
    </source>
</evidence>
<dbReference type="Gene3D" id="3.30.980.10">
    <property type="entry name" value="Threonyl-trna Synthetase, Chain A, domain 2"/>
    <property type="match status" value="1"/>
</dbReference>
<dbReference type="SMART" id="SM00863">
    <property type="entry name" value="tRNA_SAD"/>
    <property type="match status" value="1"/>
</dbReference>
<dbReference type="PROSITE" id="PS50860">
    <property type="entry name" value="AA_TRNA_LIGASE_II_ALA"/>
    <property type="match status" value="1"/>
</dbReference>
<dbReference type="RefSeq" id="WP_265962543.1">
    <property type="nucleotide sequence ID" value="NZ_JAPEVI010000003.1"/>
</dbReference>
<accession>A0ABT3R0Z8</accession>
<organism evidence="8 9">
    <name type="scientific">Roseibium salinum</name>
    <dbReference type="NCBI Taxonomy" id="1604349"/>
    <lineage>
        <taxon>Bacteria</taxon>
        <taxon>Pseudomonadati</taxon>
        <taxon>Pseudomonadota</taxon>
        <taxon>Alphaproteobacteria</taxon>
        <taxon>Hyphomicrobiales</taxon>
        <taxon>Stappiaceae</taxon>
        <taxon>Roseibium</taxon>
    </lineage>
</organism>
<evidence type="ECO:0000256" key="2">
    <source>
        <dbReference type="ARBA" id="ARBA00004496"/>
    </source>
</evidence>
<keyword evidence="5" id="KW-0862">Zinc</keyword>
<comment type="subcellular location">
    <subcellularLocation>
        <location evidence="2">Cytoplasm</location>
    </subcellularLocation>
</comment>
<protein>
    <recommendedName>
        <fullName evidence="3">Alanine--tRNA ligase</fullName>
    </recommendedName>
    <alternativeName>
        <fullName evidence="6">Alanyl-tRNA synthetase</fullName>
    </alternativeName>
</protein>
<evidence type="ECO:0000256" key="6">
    <source>
        <dbReference type="ARBA" id="ARBA00032577"/>
    </source>
</evidence>
<feature type="domain" description="Alanyl-transfer RNA synthetases family profile" evidence="7">
    <location>
        <begin position="1"/>
        <end position="238"/>
    </location>
</feature>
<proteinExistence type="predicted"/>
<evidence type="ECO:0000256" key="4">
    <source>
        <dbReference type="ARBA" id="ARBA00022723"/>
    </source>
</evidence>
<comment type="caution">
    <text evidence="8">The sequence shown here is derived from an EMBL/GenBank/DDBJ whole genome shotgun (WGS) entry which is preliminary data.</text>
</comment>
<dbReference type="SUPFAM" id="SSF50447">
    <property type="entry name" value="Translation proteins"/>
    <property type="match status" value="1"/>
</dbReference>
<dbReference type="SUPFAM" id="SSF55186">
    <property type="entry name" value="ThrRS/AlaRS common domain"/>
    <property type="match status" value="1"/>
</dbReference>
<dbReference type="InterPro" id="IPR051335">
    <property type="entry name" value="Alanyl-tRNA_Editing_Enzymes"/>
</dbReference>
<dbReference type="Pfam" id="PF07973">
    <property type="entry name" value="tRNA_SAD"/>
    <property type="match status" value="1"/>
</dbReference>
<dbReference type="Proteomes" id="UP001300261">
    <property type="component" value="Unassembled WGS sequence"/>
</dbReference>
<dbReference type="EMBL" id="JAPEVI010000003">
    <property type="protein sequence ID" value="MCX2722883.1"/>
    <property type="molecule type" value="Genomic_DNA"/>
</dbReference>
<comment type="cofactor">
    <cofactor evidence="1">
        <name>Zn(2+)</name>
        <dbReference type="ChEBI" id="CHEBI:29105"/>
    </cofactor>
</comment>
<dbReference type="Gene3D" id="2.40.30.130">
    <property type="match status" value="1"/>
</dbReference>
<dbReference type="InterPro" id="IPR009000">
    <property type="entry name" value="Transl_B-barrel_sf"/>
</dbReference>
<gene>
    <name evidence="8" type="ORF">ON753_10915</name>
</gene>
<keyword evidence="9" id="KW-1185">Reference proteome</keyword>
<dbReference type="PANTHER" id="PTHR43462">
    <property type="entry name" value="ALANYL-TRNA EDITING PROTEIN"/>
    <property type="match status" value="1"/>
</dbReference>
<keyword evidence="4" id="KW-0479">Metal-binding</keyword>
<name>A0ABT3R0Z8_9HYPH</name>
<evidence type="ECO:0000313" key="8">
    <source>
        <dbReference type="EMBL" id="MCX2722883.1"/>
    </source>
</evidence>
<evidence type="ECO:0000256" key="1">
    <source>
        <dbReference type="ARBA" id="ARBA00001947"/>
    </source>
</evidence>
<dbReference type="InterPro" id="IPR012947">
    <property type="entry name" value="tRNA_SAD"/>
</dbReference>
<dbReference type="InterPro" id="IPR018165">
    <property type="entry name" value="Ala-tRNA-synth_IIc_core"/>
</dbReference>